<protein>
    <submittedName>
        <fullName evidence="17">G-protein coupled receptor Mth-like</fullName>
    </submittedName>
</protein>
<evidence type="ECO:0000256" key="14">
    <source>
        <dbReference type="SAM" id="SignalP"/>
    </source>
</evidence>
<evidence type="ECO:0000256" key="5">
    <source>
        <dbReference type="ARBA" id="ARBA00022729"/>
    </source>
</evidence>
<evidence type="ECO:0000256" key="6">
    <source>
        <dbReference type="ARBA" id="ARBA00022989"/>
    </source>
</evidence>
<feature type="domain" description="Methuselah N-terminal" evidence="15">
    <location>
        <begin position="24"/>
        <end position="167"/>
    </location>
</feature>
<keyword evidence="10" id="KW-0675">Receptor</keyword>
<feature type="transmembrane region" description="Helical" evidence="13">
    <location>
        <begin position="231"/>
        <end position="249"/>
    </location>
</feature>
<gene>
    <name evidence="17" type="primary">LOC115628436</name>
</gene>
<evidence type="ECO:0000259" key="15">
    <source>
        <dbReference type="Pfam" id="PF06652"/>
    </source>
</evidence>
<dbReference type="OrthoDB" id="8060505at2759"/>
<dbReference type="RefSeq" id="XP_030380385.1">
    <property type="nucleotide sequence ID" value="XM_030524525.1"/>
</dbReference>
<evidence type="ECO:0000256" key="2">
    <source>
        <dbReference type="ARBA" id="ARBA00008979"/>
    </source>
</evidence>
<dbReference type="Proteomes" id="UP000504634">
    <property type="component" value="Unplaced"/>
</dbReference>
<feature type="transmembrane region" description="Helical" evidence="13">
    <location>
        <begin position="278"/>
        <end position="303"/>
    </location>
</feature>
<dbReference type="Gene3D" id="1.20.1070.10">
    <property type="entry name" value="Rhodopsin 7-helix transmembrane proteins"/>
    <property type="match status" value="1"/>
</dbReference>
<keyword evidence="8 13" id="KW-0472">Membrane</keyword>
<evidence type="ECO:0000256" key="1">
    <source>
        <dbReference type="ARBA" id="ARBA00004651"/>
    </source>
</evidence>
<evidence type="ECO:0000256" key="3">
    <source>
        <dbReference type="ARBA" id="ARBA00022475"/>
    </source>
</evidence>
<feature type="chain" id="PRO_5026996693" evidence="14">
    <location>
        <begin position="19"/>
        <end position="314"/>
    </location>
</feature>
<evidence type="ECO:0000256" key="8">
    <source>
        <dbReference type="ARBA" id="ARBA00023136"/>
    </source>
</evidence>
<keyword evidence="3" id="KW-1003">Cell membrane</keyword>
<feature type="signal peptide" evidence="14">
    <location>
        <begin position="1"/>
        <end position="18"/>
    </location>
</feature>
<dbReference type="GO" id="GO:0008528">
    <property type="term" value="F:G protein-coupled peptide receptor activity"/>
    <property type="evidence" value="ECO:0007669"/>
    <property type="project" value="TreeGrafter"/>
</dbReference>
<keyword evidence="6 13" id="KW-1133">Transmembrane helix</keyword>
<keyword evidence="7" id="KW-0297">G-protein coupled receptor</keyword>
<dbReference type="SUPFAM" id="SSF63877">
    <property type="entry name" value="Methuselah ectodomain"/>
    <property type="match status" value="1"/>
</dbReference>
<dbReference type="InterPro" id="IPR010596">
    <property type="entry name" value="Methuselah_N_dom"/>
</dbReference>
<evidence type="ECO:0000256" key="10">
    <source>
        <dbReference type="ARBA" id="ARBA00023170"/>
    </source>
</evidence>
<name>A0A6J2TXS9_DROLE</name>
<keyword evidence="5 14" id="KW-0732">Signal</keyword>
<evidence type="ECO:0000256" key="12">
    <source>
        <dbReference type="ARBA" id="ARBA00023224"/>
    </source>
</evidence>
<dbReference type="InterPro" id="IPR051384">
    <property type="entry name" value="Mth_GPCR"/>
</dbReference>
<dbReference type="PANTHER" id="PTHR47154">
    <property type="entry name" value="G-PROTEIN COUPLED RECEPTOR MTH-RELATED"/>
    <property type="match status" value="1"/>
</dbReference>
<accession>A0A6J2TXS9</accession>
<evidence type="ECO:0000313" key="16">
    <source>
        <dbReference type="Proteomes" id="UP000504634"/>
    </source>
</evidence>
<dbReference type="InterPro" id="IPR044860">
    <property type="entry name" value="Methusela_ecto_dom_1"/>
</dbReference>
<organism evidence="16 17">
    <name type="scientific">Drosophila lebanonensis</name>
    <name type="common">Fruit fly</name>
    <name type="synonym">Scaptodrosophila lebanonensis</name>
    <dbReference type="NCBI Taxonomy" id="7225"/>
    <lineage>
        <taxon>Eukaryota</taxon>
        <taxon>Metazoa</taxon>
        <taxon>Ecdysozoa</taxon>
        <taxon>Arthropoda</taxon>
        <taxon>Hexapoda</taxon>
        <taxon>Insecta</taxon>
        <taxon>Pterygota</taxon>
        <taxon>Neoptera</taxon>
        <taxon>Endopterygota</taxon>
        <taxon>Diptera</taxon>
        <taxon>Brachycera</taxon>
        <taxon>Muscomorpha</taxon>
        <taxon>Ephydroidea</taxon>
        <taxon>Drosophilidae</taxon>
        <taxon>Scaptodrosophila</taxon>
    </lineage>
</organism>
<evidence type="ECO:0000313" key="17">
    <source>
        <dbReference type="RefSeq" id="XP_030380385.1"/>
    </source>
</evidence>
<keyword evidence="11" id="KW-0325">Glycoprotein</keyword>
<dbReference type="InterPro" id="IPR023311">
    <property type="entry name" value="Methusela_ecto_dom_2"/>
</dbReference>
<dbReference type="Pfam" id="PF06652">
    <property type="entry name" value="Methuselah_N"/>
    <property type="match status" value="1"/>
</dbReference>
<evidence type="ECO:0000256" key="9">
    <source>
        <dbReference type="ARBA" id="ARBA00023157"/>
    </source>
</evidence>
<comment type="similarity">
    <text evidence="2">Belongs to the G-protein coupled receptor 2 family. Mth subfamily.</text>
</comment>
<dbReference type="GeneID" id="115628436"/>
<dbReference type="Gene3D" id="2.170.180.11">
    <property type="entry name" value="Methuselah ectodomain, domain 2"/>
    <property type="match status" value="1"/>
</dbReference>
<keyword evidence="9" id="KW-1015">Disulfide bond</keyword>
<dbReference type="InterPro" id="IPR036272">
    <property type="entry name" value="Methuselah_N_sf"/>
</dbReference>
<feature type="transmembrane region" description="Helical" evidence="13">
    <location>
        <begin position="191"/>
        <end position="211"/>
    </location>
</feature>
<reference evidence="17" key="1">
    <citation type="submission" date="2025-08" db="UniProtKB">
        <authorList>
            <consortium name="RefSeq"/>
        </authorList>
    </citation>
    <scope>IDENTIFICATION</scope>
    <source>
        <strain evidence="17">11010-0011.00</strain>
        <tissue evidence="17">Whole body</tissue>
    </source>
</reference>
<proteinExistence type="inferred from homology"/>
<evidence type="ECO:0000256" key="7">
    <source>
        <dbReference type="ARBA" id="ARBA00023040"/>
    </source>
</evidence>
<dbReference type="PANTHER" id="PTHR47154:SF2">
    <property type="entry name" value="G-PROTEIN COUPLED RECEPTOR MTH-RELATED"/>
    <property type="match status" value="1"/>
</dbReference>
<sequence length="314" mass="35328">MARIALFIFSILICGLRAHDSTRCDYFDSVDLTNARKLENGSYVFQGILIPAEYTFKHVENQTSIRGCVCEIKPCINLCSPAVDSQGSLSWDVKMKDGNVVNKHLEDLFALQPGSNMQCDWYYDFDPANKSEDMWELLENGSLAVPHAKPSPILPKQMYCFVFHVNNGTLIAKNCIRKIRPYDFPQNYTQIGYFAVMAAFLWLSVISYILWKTLTSKGSHCLLAETGCKKYKLYVWGTATVLLVVSVLADNFVSKSKWKPNFGAYSGWIATDSVSALIYYYGPMSLLIFGNITMFVLTAVDLIKTGITIQIKSV</sequence>
<keyword evidence="12" id="KW-0807">Transducer</keyword>
<dbReference type="GO" id="GO:0005886">
    <property type="term" value="C:plasma membrane"/>
    <property type="evidence" value="ECO:0007669"/>
    <property type="project" value="UniProtKB-SubCell"/>
</dbReference>
<evidence type="ECO:0000256" key="13">
    <source>
        <dbReference type="SAM" id="Phobius"/>
    </source>
</evidence>
<evidence type="ECO:0000256" key="11">
    <source>
        <dbReference type="ARBA" id="ARBA00023180"/>
    </source>
</evidence>
<evidence type="ECO:0000256" key="4">
    <source>
        <dbReference type="ARBA" id="ARBA00022692"/>
    </source>
</evidence>
<dbReference type="AlphaFoldDB" id="A0A6J2TXS9"/>
<keyword evidence="16" id="KW-1185">Reference proteome</keyword>
<comment type="subcellular location">
    <subcellularLocation>
        <location evidence="1">Cell membrane</location>
        <topology evidence="1">Multi-pass membrane protein</topology>
    </subcellularLocation>
</comment>
<dbReference type="Gene3D" id="2.30.160.11">
    <property type="match status" value="1"/>
</dbReference>
<keyword evidence="4 13" id="KW-0812">Transmembrane</keyword>